<protein>
    <submittedName>
        <fullName evidence="6">MFS family permease</fullName>
    </submittedName>
</protein>
<feature type="transmembrane region" description="Helical" evidence="4">
    <location>
        <begin position="392"/>
        <end position="413"/>
    </location>
</feature>
<dbReference type="GO" id="GO:0022857">
    <property type="term" value="F:transmembrane transporter activity"/>
    <property type="evidence" value="ECO:0007669"/>
    <property type="project" value="InterPro"/>
</dbReference>
<keyword evidence="1 4" id="KW-0812">Transmembrane</keyword>
<dbReference type="RefSeq" id="WP_183769465.1">
    <property type="nucleotide sequence ID" value="NZ_JACIDK010000001.1"/>
</dbReference>
<keyword evidence="2 4" id="KW-1133">Transmembrane helix</keyword>
<comment type="caution">
    <text evidence="6">The sequence shown here is derived from an EMBL/GenBank/DDBJ whole genome shotgun (WGS) entry which is preliminary data.</text>
</comment>
<feature type="transmembrane region" description="Helical" evidence="4">
    <location>
        <begin position="84"/>
        <end position="102"/>
    </location>
</feature>
<evidence type="ECO:0000259" key="5">
    <source>
        <dbReference type="PROSITE" id="PS50850"/>
    </source>
</evidence>
<dbReference type="InterPro" id="IPR036259">
    <property type="entry name" value="MFS_trans_sf"/>
</dbReference>
<evidence type="ECO:0000256" key="3">
    <source>
        <dbReference type="ARBA" id="ARBA00023136"/>
    </source>
</evidence>
<dbReference type="AlphaFoldDB" id="A0A839ZU03"/>
<feature type="transmembrane region" description="Helical" evidence="4">
    <location>
        <begin position="362"/>
        <end position="385"/>
    </location>
</feature>
<dbReference type="InterPro" id="IPR050327">
    <property type="entry name" value="Proton-linked_MCT"/>
</dbReference>
<proteinExistence type="predicted"/>
<dbReference type="InterPro" id="IPR020846">
    <property type="entry name" value="MFS_dom"/>
</dbReference>
<feature type="transmembrane region" description="Helical" evidence="4">
    <location>
        <begin position="170"/>
        <end position="192"/>
    </location>
</feature>
<evidence type="ECO:0000313" key="6">
    <source>
        <dbReference type="EMBL" id="MBB3889454.1"/>
    </source>
</evidence>
<dbReference type="Proteomes" id="UP000530564">
    <property type="component" value="Unassembled WGS sequence"/>
</dbReference>
<accession>A0A839ZU03</accession>
<dbReference type="EMBL" id="JACIDK010000001">
    <property type="protein sequence ID" value="MBB3889454.1"/>
    <property type="molecule type" value="Genomic_DNA"/>
</dbReference>
<keyword evidence="7" id="KW-1185">Reference proteome</keyword>
<feature type="domain" description="Major facilitator superfamily (MFS) profile" evidence="5">
    <location>
        <begin position="13"/>
        <end position="418"/>
    </location>
</feature>
<organism evidence="6 7">
    <name type="scientific">Phenylobacterium haematophilum</name>
    <dbReference type="NCBI Taxonomy" id="98513"/>
    <lineage>
        <taxon>Bacteria</taxon>
        <taxon>Pseudomonadati</taxon>
        <taxon>Pseudomonadota</taxon>
        <taxon>Alphaproteobacteria</taxon>
        <taxon>Caulobacterales</taxon>
        <taxon>Caulobacteraceae</taxon>
        <taxon>Phenylobacterium</taxon>
    </lineage>
</organism>
<feature type="transmembrane region" description="Helical" evidence="4">
    <location>
        <begin position="108"/>
        <end position="131"/>
    </location>
</feature>
<feature type="transmembrane region" description="Helical" evidence="4">
    <location>
        <begin position="143"/>
        <end position="164"/>
    </location>
</feature>
<name>A0A839ZU03_9CAUL</name>
<feature type="transmembrane region" description="Helical" evidence="4">
    <location>
        <begin position="238"/>
        <end position="262"/>
    </location>
</feature>
<sequence length="424" mass="44017">MTIARARPFGQNYAFVAVAAVFIALMAAAGLRSAPGVLMLPLERAFQWDRGTISMAAAVGIFLYGLTGPFAAALMQSFGVRRTVTLALAVMAASTAASSLMTQPWHYVATWGVISGVGSGAVAMVLGATVVNRWFVARRGLMMGLLSASAATGSLIFLPGMAALAEAGGWRPVVLAIAAVMAVLAPVVWFLLPEAPAAIGQRPYGAPDSYVAPQPAPAGGALRGAFGALFRAARTRTFWLLFGGFFVCGLTTNGLIGVHMIAMCSDQGLPETRAATLLAVMGIFDLIGTTLSGWLTDRYDPRKLLFVYYGLRGLSLMVLPFTDFSIVALGIFAVFYGLDWIATVPPTVRLATEAFGEHDGPIVFGWIAAGHQAGAATAAVTAGVIRAAQGRYLEAFVLAGVAALVAAAASLMIRRQGAAAPVLA</sequence>
<dbReference type="CDD" id="cd17355">
    <property type="entry name" value="MFS_YcxA_like"/>
    <property type="match status" value="1"/>
</dbReference>
<keyword evidence="3 4" id="KW-0472">Membrane</keyword>
<dbReference type="PANTHER" id="PTHR11360">
    <property type="entry name" value="MONOCARBOXYLATE TRANSPORTER"/>
    <property type="match status" value="1"/>
</dbReference>
<dbReference type="PANTHER" id="PTHR11360:SF284">
    <property type="entry name" value="EG:103B4.3 PROTEIN-RELATED"/>
    <property type="match status" value="1"/>
</dbReference>
<dbReference type="SUPFAM" id="SSF103473">
    <property type="entry name" value="MFS general substrate transporter"/>
    <property type="match status" value="1"/>
</dbReference>
<feature type="transmembrane region" description="Helical" evidence="4">
    <location>
        <begin position="274"/>
        <end position="295"/>
    </location>
</feature>
<dbReference type="Gene3D" id="1.20.1250.20">
    <property type="entry name" value="MFS general substrate transporter like domains"/>
    <property type="match status" value="2"/>
</dbReference>
<evidence type="ECO:0000256" key="1">
    <source>
        <dbReference type="ARBA" id="ARBA00022692"/>
    </source>
</evidence>
<feature type="transmembrane region" description="Helical" evidence="4">
    <location>
        <begin position="316"/>
        <end position="342"/>
    </location>
</feature>
<feature type="transmembrane region" description="Helical" evidence="4">
    <location>
        <begin position="51"/>
        <end position="72"/>
    </location>
</feature>
<reference evidence="6 7" key="1">
    <citation type="submission" date="2020-08" db="EMBL/GenBank/DDBJ databases">
        <title>Genomic Encyclopedia of Type Strains, Phase IV (KMG-IV): sequencing the most valuable type-strain genomes for metagenomic binning, comparative biology and taxonomic classification.</title>
        <authorList>
            <person name="Goeker M."/>
        </authorList>
    </citation>
    <scope>NUCLEOTIDE SEQUENCE [LARGE SCALE GENOMIC DNA]</scope>
    <source>
        <strain evidence="6 7">DSM 21793</strain>
    </source>
</reference>
<evidence type="ECO:0000313" key="7">
    <source>
        <dbReference type="Proteomes" id="UP000530564"/>
    </source>
</evidence>
<gene>
    <name evidence="6" type="ORF">GGQ61_000151</name>
</gene>
<evidence type="ECO:0000256" key="2">
    <source>
        <dbReference type="ARBA" id="ARBA00022989"/>
    </source>
</evidence>
<dbReference type="PROSITE" id="PS50850">
    <property type="entry name" value="MFS"/>
    <property type="match status" value="1"/>
</dbReference>
<dbReference type="Pfam" id="PF07690">
    <property type="entry name" value="MFS_1"/>
    <property type="match status" value="1"/>
</dbReference>
<evidence type="ECO:0000256" key="4">
    <source>
        <dbReference type="SAM" id="Phobius"/>
    </source>
</evidence>
<feature type="transmembrane region" description="Helical" evidence="4">
    <location>
        <begin position="12"/>
        <end position="31"/>
    </location>
</feature>
<dbReference type="InterPro" id="IPR011701">
    <property type="entry name" value="MFS"/>
</dbReference>